<feature type="region of interest" description="Disordered" evidence="1">
    <location>
        <begin position="140"/>
        <end position="171"/>
    </location>
</feature>
<dbReference type="Proteomes" id="UP000002036">
    <property type="component" value="Chromosome H"/>
</dbReference>
<dbReference type="OrthoDB" id="2447880at2759"/>
<feature type="compositionally biased region" description="Polar residues" evidence="1">
    <location>
        <begin position="321"/>
        <end position="352"/>
    </location>
</feature>
<dbReference type="EMBL" id="CU928180">
    <property type="protein sequence ID" value="CAR30505.1"/>
    <property type="molecule type" value="Genomic_DNA"/>
</dbReference>
<dbReference type="AlphaFoldDB" id="C5E394"/>
<evidence type="ECO:0000256" key="1">
    <source>
        <dbReference type="SAM" id="MobiDB-lite"/>
    </source>
</evidence>
<accession>C5E394</accession>
<proteinExistence type="predicted"/>
<dbReference type="KEGG" id="lth:KLTH0H11440g"/>
<feature type="compositionally biased region" description="Basic and acidic residues" evidence="1">
    <location>
        <begin position="292"/>
        <end position="305"/>
    </location>
</feature>
<keyword evidence="3" id="KW-1185">Reference proteome</keyword>
<reference evidence="2 3" key="1">
    <citation type="journal article" date="2009" name="Genome Res.">
        <title>Comparative genomics of protoploid Saccharomycetaceae.</title>
        <authorList>
            <consortium name="The Genolevures Consortium"/>
            <person name="Souciet J.-L."/>
            <person name="Dujon B."/>
            <person name="Gaillardin C."/>
            <person name="Johnston M."/>
            <person name="Baret P.V."/>
            <person name="Cliften P."/>
            <person name="Sherman D.J."/>
            <person name="Weissenbach J."/>
            <person name="Westhof E."/>
            <person name="Wincker P."/>
            <person name="Jubin C."/>
            <person name="Poulain J."/>
            <person name="Barbe V."/>
            <person name="Segurens B."/>
            <person name="Artiguenave F."/>
            <person name="Anthouard V."/>
            <person name="Vacherie B."/>
            <person name="Val M.-E."/>
            <person name="Fulton R.S."/>
            <person name="Minx P."/>
            <person name="Wilson R."/>
            <person name="Durrens P."/>
            <person name="Jean G."/>
            <person name="Marck C."/>
            <person name="Martin T."/>
            <person name="Nikolski M."/>
            <person name="Rolland T."/>
            <person name="Seret M.-L."/>
            <person name="Casaregola S."/>
            <person name="Despons L."/>
            <person name="Fairhead C."/>
            <person name="Fischer G."/>
            <person name="Lafontaine I."/>
            <person name="Leh V."/>
            <person name="Lemaire M."/>
            <person name="de Montigny J."/>
            <person name="Neuveglise C."/>
            <person name="Thierry A."/>
            <person name="Blanc-Lenfle I."/>
            <person name="Bleykasten C."/>
            <person name="Diffels J."/>
            <person name="Fritsch E."/>
            <person name="Frangeul L."/>
            <person name="Goeffon A."/>
            <person name="Jauniaux N."/>
            <person name="Kachouri-Lafond R."/>
            <person name="Payen C."/>
            <person name="Potier S."/>
            <person name="Pribylova L."/>
            <person name="Ozanne C."/>
            <person name="Richard G.-F."/>
            <person name="Sacerdot C."/>
            <person name="Straub M.-L."/>
            <person name="Talla E."/>
        </authorList>
    </citation>
    <scope>NUCLEOTIDE SEQUENCE [LARGE SCALE GENOMIC DNA]</scope>
    <source>
        <strain evidence="3">ATCC 56472 / CBS 6340 / NRRL Y-8284</strain>
    </source>
</reference>
<dbReference type="eggNOG" id="ENOG502QU2D">
    <property type="taxonomic scope" value="Eukaryota"/>
</dbReference>
<dbReference type="GeneID" id="8294700"/>
<protein>
    <submittedName>
        <fullName evidence="2">KLTH0H11440p</fullName>
    </submittedName>
</protein>
<feature type="region of interest" description="Disordered" evidence="1">
    <location>
        <begin position="517"/>
        <end position="544"/>
    </location>
</feature>
<evidence type="ECO:0000313" key="2">
    <source>
        <dbReference type="EMBL" id="CAR30505.1"/>
    </source>
</evidence>
<dbReference type="HOGENOM" id="CLU_341328_0_0_1"/>
<sequence length="836" mass="89199">MVLIKEVVLDLTNFVLSNANDAISFKPQLFYQVPAQDYVELRERYIAFTGTSMRKNKSKLYFLPTNISDELQQLNPSIPESAKRVPRDGHVYYKNRLITELDFENVKRVELACAYIAYAAVNKATGVEVDDVVAESGDYDADSGSLADPDPSSAGAGAGASGTDDSDKLSPAESTLQALRRGGVIGFRELGYLVSITPWHFHRVFKVITGLTIREYGQLCTEFVKKNRDIMNACKKKVEELKSQGHSFHCFDEPDFLKDGSLCYEPTTNVVLLPEYFIDPNKSKEHKKKQKESKSSDGKCSQRVEARKRRSSVMSGRIRRASQTSIASNSSIQDPLQSEVSYPSTPQLSPSEQAAAHHSGNSLSASPVVGFNLGGTMDAPVMGTRPLNPQYLAKSRKGSLVNSATGVLSSASALGKVLKPRSSGGAVSGGSNFIRKMSEPSLALAARGLQSLPLEADGDEANAGITTVTSATDLNLQPVLSPQIDFKFDIFGTAGSREDPMGSGSCVASGSASGASLSVAETDSAQTPSNPNGESRTVSSLTAGSSNGSLNMGFADEIAPNALAPAEQNEYSIGMPAGSSSTAATSVQGFASRANESLPRGSVHTLLDDITGLEPEENMLLDLNAMHDEDLSAQSYGLLGPKAETGIHSSNSFTSLPNYAASSLHQDHQGQHDLQVLQQGHTAQQQFSAQEISALSGGELPYSRNRLNSVAPEMDDLDRMFLSGYEGSTPGLSSALAAQFSTGDVDTLGMNAHMSSEQSTRDNTMATTATAATADTTDSTRAFEDKNTLESYTHLGFDTLSPCASPTSRIDQSSFEAMISSSGNEEIVGNQFHFVQ</sequence>
<dbReference type="RefSeq" id="XP_002556367.1">
    <property type="nucleotide sequence ID" value="XM_002556321.1"/>
</dbReference>
<feature type="compositionally biased region" description="Polar residues" evidence="1">
    <location>
        <begin position="521"/>
        <end position="544"/>
    </location>
</feature>
<organism evidence="2 3">
    <name type="scientific">Lachancea thermotolerans (strain ATCC 56472 / CBS 6340 / NRRL Y-8284)</name>
    <name type="common">Yeast</name>
    <name type="synonym">Kluyveromyces thermotolerans</name>
    <dbReference type="NCBI Taxonomy" id="559295"/>
    <lineage>
        <taxon>Eukaryota</taxon>
        <taxon>Fungi</taxon>
        <taxon>Dikarya</taxon>
        <taxon>Ascomycota</taxon>
        <taxon>Saccharomycotina</taxon>
        <taxon>Saccharomycetes</taxon>
        <taxon>Saccharomycetales</taxon>
        <taxon>Saccharomycetaceae</taxon>
        <taxon>Lachancea</taxon>
    </lineage>
</organism>
<dbReference type="STRING" id="559295.C5E394"/>
<dbReference type="InParanoid" id="C5E394"/>
<name>C5E394_LACTC</name>
<evidence type="ECO:0000313" key="3">
    <source>
        <dbReference type="Proteomes" id="UP000002036"/>
    </source>
</evidence>
<gene>
    <name evidence="2" type="ordered locus">KLTH0H11440g</name>
</gene>
<feature type="region of interest" description="Disordered" evidence="1">
    <location>
        <begin position="282"/>
        <end position="361"/>
    </location>
</feature>